<gene>
    <name evidence="3" type="ORF">IAD41_00775</name>
</gene>
<proteinExistence type="predicted"/>
<feature type="coiled-coil region" evidence="1">
    <location>
        <begin position="97"/>
        <end position="134"/>
    </location>
</feature>
<evidence type="ECO:0000313" key="3">
    <source>
        <dbReference type="EMBL" id="HIS82129.1"/>
    </source>
</evidence>
<dbReference type="Proteomes" id="UP000824139">
    <property type="component" value="Unassembled WGS sequence"/>
</dbReference>
<reference evidence="3" key="2">
    <citation type="journal article" date="2021" name="PeerJ">
        <title>Extensive microbial diversity within the chicken gut microbiome revealed by metagenomics and culture.</title>
        <authorList>
            <person name="Gilroy R."/>
            <person name="Ravi A."/>
            <person name="Getino M."/>
            <person name="Pursley I."/>
            <person name="Horton D.L."/>
            <person name="Alikhan N.F."/>
            <person name="Baker D."/>
            <person name="Gharbi K."/>
            <person name="Hall N."/>
            <person name="Watson M."/>
            <person name="Adriaenssens E.M."/>
            <person name="Foster-Nyarko E."/>
            <person name="Jarju S."/>
            <person name="Secka A."/>
            <person name="Antonio M."/>
            <person name="Oren A."/>
            <person name="Chaudhuri R.R."/>
            <person name="La Ragione R."/>
            <person name="Hildebrand F."/>
            <person name="Pallen M.J."/>
        </authorList>
    </citation>
    <scope>NUCLEOTIDE SEQUENCE</scope>
    <source>
        <strain evidence="3">CHK152-2994</strain>
    </source>
</reference>
<feature type="region of interest" description="Disordered" evidence="2">
    <location>
        <begin position="148"/>
        <end position="168"/>
    </location>
</feature>
<comment type="caution">
    <text evidence="3">The sequence shown here is derived from an EMBL/GenBank/DDBJ whole genome shotgun (WGS) entry which is preliminary data.</text>
</comment>
<feature type="compositionally biased region" description="Basic and acidic residues" evidence="2">
    <location>
        <begin position="287"/>
        <end position="304"/>
    </location>
</feature>
<protein>
    <submittedName>
        <fullName evidence="3">Uncharacterized protein</fullName>
    </submittedName>
</protein>
<organism evidence="3 4">
    <name type="scientific">Candidatus Scatenecus faecavium</name>
    <dbReference type="NCBI Taxonomy" id="2840915"/>
    <lineage>
        <taxon>Bacteria</taxon>
        <taxon>Candidatus Scatenecus</taxon>
    </lineage>
</organism>
<feature type="region of interest" description="Disordered" evidence="2">
    <location>
        <begin position="277"/>
        <end position="304"/>
    </location>
</feature>
<sequence>MGGHPIGWQPRRPGTLRAFHGGGSINIYHKEVHNNYGPMFPMPNYGYAYGSYDTGLTKGEKWGIGLAGGLMALGAGLGIYNAITGNKENQSTVEQPQTKTVDNTAQLEEQTKQLEEENSKLKKQIQDMMTIKEQSDAYQQQQNYNAGAREVKDKPSTTSYTVRGTKNSDGTVTGDTGYNIVAGLYKGPGGKALTSTQISAIANKIFDGKALKVGDIELPNTVEVDGQTFSLDETKTKTIEDMHNSITTQTYGLAKHDIYQSGAKQQGSHWIATLNGQDLPGQYNTEAEAKAAAEEEGKKAQSGK</sequence>
<reference evidence="3" key="1">
    <citation type="submission" date="2020-10" db="EMBL/GenBank/DDBJ databases">
        <authorList>
            <person name="Gilroy R."/>
        </authorList>
    </citation>
    <scope>NUCLEOTIDE SEQUENCE</scope>
    <source>
        <strain evidence="3">CHK152-2994</strain>
    </source>
</reference>
<name>A0A9D1FUV2_9BACT</name>
<feature type="compositionally biased region" description="Polar residues" evidence="2">
    <location>
        <begin position="156"/>
        <end position="168"/>
    </location>
</feature>
<dbReference type="EMBL" id="DVJO01000020">
    <property type="protein sequence ID" value="HIS82129.1"/>
    <property type="molecule type" value="Genomic_DNA"/>
</dbReference>
<dbReference type="AlphaFoldDB" id="A0A9D1FUV2"/>
<evidence type="ECO:0000256" key="1">
    <source>
        <dbReference type="SAM" id="Coils"/>
    </source>
</evidence>
<evidence type="ECO:0000256" key="2">
    <source>
        <dbReference type="SAM" id="MobiDB-lite"/>
    </source>
</evidence>
<accession>A0A9D1FUV2</accession>
<keyword evidence="1" id="KW-0175">Coiled coil</keyword>
<evidence type="ECO:0000313" key="4">
    <source>
        <dbReference type="Proteomes" id="UP000824139"/>
    </source>
</evidence>